<dbReference type="PANTHER" id="PTHR37017">
    <property type="entry name" value="AB HYDROLASE-1 DOMAIN-CONTAINING PROTEIN-RELATED"/>
    <property type="match status" value="1"/>
</dbReference>
<dbReference type="InterPro" id="IPR052897">
    <property type="entry name" value="Sec-Metab_Biosynth_Hydrolase"/>
</dbReference>
<reference evidence="2" key="1">
    <citation type="submission" date="2023-03" db="EMBL/GenBank/DDBJ databases">
        <title>Amycolatopsis taiwanensis NBRC 103393.</title>
        <authorList>
            <person name="Ichikawa N."/>
            <person name="Sato H."/>
            <person name="Tonouchi N."/>
        </authorList>
    </citation>
    <scope>NUCLEOTIDE SEQUENCE</scope>
    <source>
        <strain evidence="2">NBRC 103393</strain>
    </source>
</reference>
<comment type="caution">
    <text evidence="2">The sequence shown here is derived from an EMBL/GenBank/DDBJ whole genome shotgun (WGS) entry which is preliminary data.</text>
</comment>
<proteinExistence type="predicted"/>
<dbReference type="InterPro" id="IPR029058">
    <property type="entry name" value="AB_hydrolase_fold"/>
</dbReference>
<dbReference type="RefSeq" id="WP_027945339.1">
    <property type="nucleotide sequence ID" value="NZ_BSTI01000006.1"/>
</dbReference>
<name>A0A9W6R2T9_9PSEU</name>
<protein>
    <submittedName>
        <fullName evidence="2">Esterase</fullName>
    </submittedName>
</protein>
<feature type="domain" description="AB hydrolase-1" evidence="1">
    <location>
        <begin position="17"/>
        <end position="242"/>
    </location>
</feature>
<keyword evidence="3" id="KW-1185">Reference proteome</keyword>
<dbReference type="Proteomes" id="UP001165136">
    <property type="component" value="Unassembled WGS sequence"/>
</dbReference>
<dbReference type="PANTHER" id="PTHR37017:SF11">
    <property type="entry name" value="ESTERASE_LIPASE_THIOESTERASE DOMAIN-CONTAINING PROTEIN"/>
    <property type="match status" value="1"/>
</dbReference>
<dbReference type="EMBL" id="BSTI01000006">
    <property type="protein sequence ID" value="GLY66552.1"/>
    <property type="molecule type" value="Genomic_DNA"/>
</dbReference>
<dbReference type="InterPro" id="IPR000073">
    <property type="entry name" value="AB_hydrolase_1"/>
</dbReference>
<evidence type="ECO:0000259" key="1">
    <source>
        <dbReference type="Pfam" id="PF12697"/>
    </source>
</evidence>
<dbReference type="SUPFAM" id="SSF53474">
    <property type="entry name" value="alpha/beta-Hydrolases"/>
    <property type="match status" value="1"/>
</dbReference>
<dbReference type="Gene3D" id="3.40.50.1820">
    <property type="entry name" value="alpha/beta hydrolase"/>
    <property type="match status" value="1"/>
</dbReference>
<accession>A0A9W6R2T9</accession>
<organism evidence="2 3">
    <name type="scientific">Amycolatopsis taiwanensis</name>
    <dbReference type="NCBI Taxonomy" id="342230"/>
    <lineage>
        <taxon>Bacteria</taxon>
        <taxon>Bacillati</taxon>
        <taxon>Actinomycetota</taxon>
        <taxon>Actinomycetes</taxon>
        <taxon>Pseudonocardiales</taxon>
        <taxon>Pseudonocardiaceae</taxon>
        <taxon>Amycolatopsis</taxon>
    </lineage>
</organism>
<dbReference type="Pfam" id="PF12697">
    <property type="entry name" value="Abhydrolase_6"/>
    <property type="match status" value="1"/>
</dbReference>
<dbReference type="AlphaFoldDB" id="A0A9W6R2T9"/>
<dbReference type="GO" id="GO:0003824">
    <property type="term" value="F:catalytic activity"/>
    <property type="evidence" value="ECO:0007669"/>
    <property type="project" value="UniProtKB-ARBA"/>
</dbReference>
<gene>
    <name evidence="2" type="ORF">Atai01_31710</name>
</gene>
<evidence type="ECO:0000313" key="2">
    <source>
        <dbReference type="EMBL" id="GLY66552.1"/>
    </source>
</evidence>
<sequence length="249" mass="26602">MTSNWTKQGAAAVRPALVLVPGHWLGAWAWDGVVPALRELGHAVTALTLPGLDPDDPDRAARTLDEQASVLADAVARAAAGGPVALVVHSGGNFPAMLFLDRRPDAVTHVVYVDSGPVADGAIFDAELPDDVDEVPLPDFDVLAQRASLEGIDAAALRRFRDRSVPEPGPIMRERISLHDDRRLSVPATIIASSFPSEVMMTMAREGHPMMAETARLTNLTLVDLPTGHWPMWSRPDELAAAISKAAGH</sequence>
<evidence type="ECO:0000313" key="3">
    <source>
        <dbReference type="Proteomes" id="UP001165136"/>
    </source>
</evidence>